<accession>A0ABZ0IK38</accession>
<dbReference type="Pfam" id="PF10609">
    <property type="entry name" value="ParA"/>
    <property type="match status" value="1"/>
</dbReference>
<keyword evidence="1" id="KW-0547">Nucleotide-binding</keyword>
<keyword evidence="3" id="KW-1133">Transmembrane helix</keyword>
<evidence type="ECO:0000256" key="2">
    <source>
        <dbReference type="ARBA" id="ARBA00022840"/>
    </source>
</evidence>
<dbReference type="InterPro" id="IPR033756">
    <property type="entry name" value="YlxH/NBP35"/>
</dbReference>
<gene>
    <name evidence="4" type="ORF">RT717_20105</name>
</gene>
<dbReference type="Proteomes" id="UP001302349">
    <property type="component" value="Chromosome"/>
</dbReference>
<keyword evidence="3" id="KW-0472">Membrane</keyword>
<reference evidence="4 5" key="1">
    <citation type="journal article" date="2023" name="Microbiol. Resour. Announc.">
        <title>Complete Genome Sequence of Imperialibacter roseus strain P4T.</title>
        <authorList>
            <person name="Tizabi D.R."/>
            <person name="Bachvaroff T."/>
            <person name="Hill R.T."/>
        </authorList>
    </citation>
    <scope>NUCLEOTIDE SEQUENCE [LARGE SCALE GENOMIC DNA]</scope>
    <source>
        <strain evidence="4 5">P4T</strain>
    </source>
</reference>
<evidence type="ECO:0000313" key="4">
    <source>
        <dbReference type="EMBL" id="WOK05387.1"/>
    </source>
</evidence>
<feature type="transmembrane region" description="Helical" evidence="3">
    <location>
        <begin position="497"/>
        <end position="515"/>
    </location>
</feature>
<evidence type="ECO:0000256" key="3">
    <source>
        <dbReference type="SAM" id="Phobius"/>
    </source>
</evidence>
<dbReference type="EMBL" id="CP136051">
    <property type="protein sequence ID" value="WOK05387.1"/>
    <property type="molecule type" value="Genomic_DNA"/>
</dbReference>
<keyword evidence="5" id="KW-1185">Reference proteome</keyword>
<dbReference type="Gene3D" id="3.40.50.300">
    <property type="entry name" value="P-loop containing nucleotide triphosphate hydrolases"/>
    <property type="match status" value="1"/>
</dbReference>
<dbReference type="CDD" id="cd05387">
    <property type="entry name" value="BY-kinase"/>
    <property type="match status" value="1"/>
</dbReference>
<dbReference type="GO" id="GO:0004715">
    <property type="term" value="F:non-membrane spanning protein tyrosine kinase activity"/>
    <property type="evidence" value="ECO:0007669"/>
    <property type="project" value="UniProtKB-EC"/>
</dbReference>
<keyword evidence="2" id="KW-0067">ATP-binding</keyword>
<feature type="transmembrane region" description="Helical" evidence="3">
    <location>
        <begin position="33"/>
        <end position="51"/>
    </location>
</feature>
<dbReference type="InterPro" id="IPR027417">
    <property type="entry name" value="P-loop_NTPase"/>
</dbReference>
<organism evidence="4 5">
    <name type="scientific">Imperialibacter roseus</name>
    <dbReference type="NCBI Taxonomy" id="1324217"/>
    <lineage>
        <taxon>Bacteria</taxon>
        <taxon>Pseudomonadati</taxon>
        <taxon>Bacteroidota</taxon>
        <taxon>Cytophagia</taxon>
        <taxon>Cytophagales</taxon>
        <taxon>Flammeovirgaceae</taxon>
        <taxon>Imperialibacter</taxon>
    </lineage>
</organism>
<dbReference type="NCBIfam" id="TIGR01007">
    <property type="entry name" value="eps_fam"/>
    <property type="match status" value="1"/>
</dbReference>
<proteinExistence type="predicted"/>
<dbReference type="PANTHER" id="PTHR32309:SF13">
    <property type="entry name" value="FERRIC ENTEROBACTIN TRANSPORT PROTEIN FEPE"/>
    <property type="match status" value="1"/>
</dbReference>
<keyword evidence="4" id="KW-0808">Transferase</keyword>
<sequence>MDAQGMNNNGSAPQYMEEENLDVKEWVFKILGIWQYILLSIVMCVGLVYLYHRYATPRFDVGGTILIKEDKKSINPELLQELQFFQGSSTKANEIEILSSYTLMKRTIESLNFDIEYYGIGRIKEREIETENMPFHITYVGENRPERTMTFTLELKEGQSFVLSSESLGLAEETYKFPAIIESRGVTFQIDEQATELAGAGLYEFKLFNAWDLAKSYKNRVKVSDVNKEASILSIGMQTELPAKGISFINNLIDIYIQRELEEKNETATRTVQFIDQQLASIQDSLMLIERRLQTFRADNKVVDISQEGLAALQKLEELEGKKAEEKFRIEYYNYIVDYLKKNRAPEGIISPSTAGIQSPMLESLTGNLANLTSQLAQLEMNATEVNPQVMSLRLQIQKIISSIIENVENLKGSSEILITDLGLRIKEAERLVNQLPLTERTLVNIQRRFTLSENLFIYLQEKKAEAGIAKASNVPNVKVVDPPMLKGQTFPTPMRNYAIGFSMGMIIPIIFLLIKDFFSVTIQSIHEISKGTKLPVLASIALSRYDTELVMEKYPRSQVAESFRKMRAALKFLEKKDYKVIMVTSFLSGEGKSFLTMNTAIMLAKMGHKVLLLGLDLRKPKIFDTFGISNDVGMSQLLIGDKTYKDVIQPTQVKGLEMITAGPVPPNPNELLMGHEFDDAMKWFKEEYDYVVVDTPPVGLVSDPIEISRHSDIALFIIRQSVTPRHAIDYINDIHVKGLMKNIGIVLNGVDFKKPNGHYGYGYGYGYGTYYGGKKATGSGYYQE</sequence>
<evidence type="ECO:0000313" key="5">
    <source>
        <dbReference type="Proteomes" id="UP001302349"/>
    </source>
</evidence>
<evidence type="ECO:0000256" key="1">
    <source>
        <dbReference type="ARBA" id="ARBA00022741"/>
    </source>
</evidence>
<keyword evidence="3" id="KW-0812">Transmembrane</keyword>
<protein>
    <submittedName>
        <fullName evidence="4">Polysaccharide biosynthesis tyrosine autokinase</fullName>
        <ecNumber evidence="4">2.7.10.2</ecNumber>
    </submittedName>
</protein>
<dbReference type="InterPro" id="IPR005702">
    <property type="entry name" value="Wzc-like_C"/>
</dbReference>
<dbReference type="SUPFAM" id="SSF52540">
    <property type="entry name" value="P-loop containing nucleoside triphosphate hydrolases"/>
    <property type="match status" value="1"/>
</dbReference>
<dbReference type="PANTHER" id="PTHR32309">
    <property type="entry name" value="TYROSINE-PROTEIN KINASE"/>
    <property type="match status" value="1"/>
</dbReference>
<dbReference type="InterPro" id="IPR050445">
    <property type="entry name" value="Bact_polysacc_biosynth/exp"/>
</dbReference>
<name>A0ABZ0IK38_9BACT</name>
<dbReference type="RefSeq" id="WP_317488147.1">
    <property type="nucleotide sequence ID" value="NZ_CP136051.1"/>
</dbReference>
<dbReference type="EC" id="2.7.10.2" evidence="4"/>